<protein>
    <recommendedName>
        <fullName evidence="4 5">Translation initiation factor IF-3</fullName>
    </recommendedName>
</protein>
<dbReference type="Proteomes" id="UP000824142">
    <property type="component" value="Unassembled WGS sequence"/>
</dbReference>
<dbReference type="SUPFAM" id="SSF54364">
    <property type="entry name" value="Translation initiation factor IF3, N-terminal domain"/>
    <property type="match status" value="1"/>
</dbReference>
<dbReference type="InterPro" id="IPR036788">
    <property type="entry name" value="T_IF-3_C_sf"/>
</dbReference>
<dbReference type="AlphaFoldDB" id="A0A9D1SMC5"/>
<dbReference type="NCBIfam" id="TIGR00168">
    <property type="entry name" value="infC"/>
    <property type="match status" value="1"/>
</dbReference>
<dbReference type="GO" id="GO:0016020">
    <property type="term" value="C:membrane"/>
    <property type="evidence" value="ECO:0007669"/>
    <property type="project" value="TreeGrafter"/>
</dbReference>
<comment type="subcellular location">
    <subcellularLocation>
        <location evidence="5">Cytoplasm</location>
    </subcellularLocation>
</comment>
<evidence type="ECO:0000259" key="7">
    <source>
        <dbReference type="Pfam" id="PF05198"/>
    </source>
</evidence>
<dbReference type="InterPro" id="IPR036787">
    <property type="entry name" value="T_IF-3_N_sf"/>
</dbReference>
<dbReference type="InterPro" id="IPR019814">
    <property type="entry name" value="Translation_initiation_fac_3_N"/>
</dbReference>
<dbReference type="Gene3D" id="3.10.20.80">
    <property type="entry name" value="Translation initiation factor 3 (IF-3), N-terminal domain"/>
    <property type="match status" value="1"/>
</dbReference>
<accession>A0A9D1SMC5</accession>
<dbReference type="PANTHER" id="PTHR10938:SF0">
    <property type="entry name" value="TRANSLATION INITIATION FACTOR IF-3, MITOCHONDRIAL"/>
    <property type="match status" value="1"/>
</dbReference>
<dbReference type="GO" id="GO:0005829">
    <property type="term" value="C:cytosol"/>
    <property type="evidence" value="ECO:0007669"/>
    <property type="project" value="TreeGrafter"/>
</dbReference>
<dbReference type="Pfam" id="PF05198">
    <property type="entry name" value="IF3_N"/>
    <property type="match status" value="1"/>
</dbReference>
<gene>
    <name evidence="8" type="ORF">IAC63_03890</name>
</gene>
<reference evidence="8" key="2">
    <citation type="journal article" date="2021" name="PeerJ">
        <title>Extensive microbial diversity within the chicken gut microbiome revealed by metagenomics and culture.</title>
        <authorList>
            <person name="Gilroy R."/>
            <person name="Ravi A."/>
            <person name="Getino M."/>
            <person name="Pursley I."/>
            <person name="Horton D.L."/>
            <person name="Alikhan N.F."/>
            <person name="Baker D."/>
            <person name="Gharbi K."/>
            <person name="Hall N."/>
            <person name="Watson M."/>
            <person name="Adriaenssens E.M."/>
            <person name="Foster-Nyarko E."/>
            <person name="Jarju S."/>
            <person name="Secka A."/>
            <person name="Antonio M."/>
            <person name="Oren A."/>
            <person name="Chaudhuri R.R."/>
            <person name="La Ragione R."/>
            <person name="Hildebrand F."/>
            <person name="Pallen M.J."/>
        </authorList>
    </citation>
    <scope>NUCLEOTIDE SEQUENCE</scope>
    <source>
        <strain evidence="8">CHK136-897</strain>
    </source>
</reference>
<reference evidence="8" key="1">
    <citation type="submission" date="2020-10" db="EMBL/GenBank/DDBJ databases">
        <authorList>
            <person name="Gilroy R."/>
        </authorList>
    </citation>
    <scope>NUCLEOTIDE SEQUENCE</scope>
    <source>
        <strain evidence="8">CHK136-897</strain>
    </source>
</reference>
<comment type="subunit">
    <text evidence="5">Monomer.</text>
</comment>
<evidence type="ECO:0000256" key="1">
    <source>
        <dbReference type="ARBA" id="ARBA00005439"/>
    </source>
</evidence>
<evidence type="ECO:0000313" key="8">
    <source>
        <dbReference type="EMBL" id="HIU65749.1"/>
    </source>
</evidence>
<evidence type="ECO:0000256" key="4">
    <source>
        <dbReference type="NCBIfam" id="TIGR00168"/>
    </source>
</evidence>
<name>A0A9D1SMC5_9PROT</name>
<evidence type="ECO:0000259" key="6">
    <source>
        <dbReference type="Pfam" id="PF00707"/>
    </source>
</evidence>
<dbReference type="InterPro" id="IPR001288">
    <property type="entry name" value="Translation_initiation_fac_3"/>
</dbReference>
<dbReference type="PANTHER" id="PTHR10938">
    <property type="entry name" value="TRANSLATION INITIATION FACTOR IF-3"/>
    <property type="match status" value="1"/>
</dbReference>
<dbReference type="InterPro" id="IPR019815">
    <property type="entry name" value="Translation_initiation_fac_3_C"/>
</dbReference>
<dbReference type="GO" id="GO:0032790">
    <property type="term" value="P:ribosome disassembly"/>
    <property type="evidence" value="ECO:0007669"/>
    <property type="project" value="TreeGrafter"/>
</dbReference>
<keyword evidence="3 5" id="KW-0648">Protein biosynthesis</keyword>
<evidence type="ECO:0000256" key="3">
    <source>
        <dbReference type="ARBA" id="ARBA00022917"/>
    </source>
</evidence>
<comment type="similarity">
    <text evidence="1 5">Belongs to the IF-3 family.</text>
</comment>
<evidence type="ECO:0000313" key="9">
    <source>
        <dbReference type="Proteomes" id="UP000824142"/>
    </source>
</evidence>
<proteinExistence type="inferred from homology"/>
<dbReference type="PROSITE" id="PS00938">
    <property type="entry name" value="IF3"/>
    <property type="match status" value="1"/>
</dbReference>
<sequence>MPHKLQKELKIKTSFNRDNRRDTGPRINNRIFAKSVQVISSTGQNLGIMPTSQALQMAADEGLDLVEISVNGNTTITKIMDFGKFKYEQKKRASEARKNQKTIEMKEVWVKPFIEENDLNIKMKKVFEFLGEGNKVKIAVMTRGSKKVLARGKDAVPELFARILEIVGDKGTLESKSKPDERTKSIIIAPAK</sequence>
<feature type="domain" description="Translation initiation factor 3 N-terminal" evidence="7">
    <location>
        <begin position="27"/>
        <end position="96"/>
    </location>
</feature>
<dbReference type="GO" id="GO:0003743">
    <property type="term" value="F:translation initiation factor activity"/>
    <property type="evidence" value="ECO:0007669"/>
    <property type="project" value="UniProtKB-UniRule"/>
</dbReference>
<dbReference type="Gene3D" id="3.30.110.10">
    <property type="entry name" value="Translation initiation factor 3 (IF-3), C-terminal domain"/>
    <property type="match status" value="1"/>
</dbReference>
<dbReference type="GO" id="GO:0043022">
    <property type="term" value="F:ribosome binding"/>
    <property type="evidence" value="ECO:0007669"/>
    <property type="project" value="TreeGrafter"/>
</dbReference>
<dbReference type="SUPFAM" id="SSF55200">
    <property type="entry name" value="Translation initiation factor IF3, C-terminal domain"/>
    <property type="match status" value="1"/>
</dbReference>
<comment type="caution">
    <text evidence="8">The sequence shown here is derived from an EMBL/GenBank/DDBJ whole genome shotgun (WGS) entry which is preliminary data.</text>
</comment>
<dbReference type="EMBL" id="DVNO01000034">
    <property type="protein sequence ID" value="HIU65749.1"/>
    <property type="molecule type" value="Genomic_DNA"/>
</dbReference>
<keyword evidence="2 5" id="KW-0396">Initiation factor</keyword>
<dbReference type="InterPro" id="IPR019813">
    <property type="entry name" value="Translation_initiation_fac3_CS"/>
</dbReference>
<evidence type="ECO:0000256" key="2">
    <source>
        <dbReference type="ARBA" id="ARBA00022540"/>
    </source>
</evidence>
<dbReference type="Pfam" id="PF00707">
    <property type="entry name" value="IF3_C"/>
    <property type="match status" value="1"/>
</dbReference>
<evidence type="ECO:0000256" key="5">
    <source>
        <dbReference type="RuleBase" id="RU000646"/>
    </source>
</evidence>
<organism evidence="8 9">
    <name type="scientific">Candidatus Enterousia avicola</name>
    <dbReference type="NCBI Taxonomy" id="2840787"/>
    <lineage>
        <taxon>Bacteria</taxon>
        <taxon>Pseudomonadati</taxon>
        <taxon>Pseudomonadota</taxon>
        <taxon>Alphaproteobacteria</taxon>
        <taxon>Candidatus Enterousia</taxon>
    </lineage>
</organism>
<feature type="domain" description="Translation initiation factor 3 C-terminal" evidence="6">
    <location>
        <begin position="103"/>
        <end position="190"/>
    </location>
</feature>
<comment type="function">
    <text evidence="5">IF-3 binds to the 30S ribosomal subunit and shifts the equilibrium between 70S ribosomes and their 50S and 30S subunits in favor of the free subunits, thus enhancing the availability of 30S subunits on which protein synthesis initiation begins.</text>
</comment>